<dbReference type="InterPro" id="IPR036291">
    <property type="entry name" value="NAD(P)-bd_dom_sf"/>
</dbReference>
<dbReference type="PANTHER" id="PTHR14097:SF7">
    <property type="entry name" value="OXIDOREDUCTASE HTATIP2"/>
    <property type="match status" value="1"/>
</dbReference>
<protein>
    <submittedName>
        <fullName evidence="1">NAD(P)H-binding protein</fullName>
    </submittedName>
</protein>
<dbReference type="InterPro" id="IPR014843">
    <property type="entry name" value="Him1/Fmp52"/>
</dbReference>
<sequence length="226" mass="23762">MTRTAVIAGATGLVGGELLKRLLESGAYDEVIAAGRRSTGAAHPKLQQLVWDQEQPEASLAGRLKGADLFIATGTTIRKAGSQAAFREVDYELPLRLARQAAAEGAAALVIVSSIGASASSGAFYLRVKGELEQELGKLGLRKLVLVRPSQILGERAEKRPLEHVAGAVGKAFGPLMRGPLARYRPIEAGVIASAMLAAALHAPDGRTVLESEALPAEARKLKQRS</sequence>
<name>A0A6H2GXG4_9BACL</name>
<accession>A0A6H2GXG4</accession>
<dbReference type="EMBL" id="CP051428">
    <property type="protein sequence ID" value="QJC52123.1"/>
    <property type="molecule type" value="Genomic_DNA"/>
</dbReference>
<keyword evidence="2" id="KW-1185">Reference proteome</keyword>
<proteinExistence type="predicted"/>
<organism evidence="1 2">
    <name type="scientific">Paenibacillus albicereus</name>
    <dbReference type="NCBI Taxonomy" id="2726185"/>
    <lineage>
        <taxon>Bacteria</taxon>
        <taxon>Bacillati</taxon>
        <taxon>Bacillota</taxon>
        <taxon>Bacilli</taxon>
        <taxon>Bacillales</taxon>
        <taxon>Paenibacillaceae</taxon>
        <taxon>Paenibacillus</taxon>
    </lineage>
</organism>
<evidence type="ECO:0000313" key="2">
    <source>
        <dbReference type="Proteomes" id="UP000502136"/>
    </source>
</evidence>
<dbReference type="AlphaFoldDB" id="A0A6H2GXG4"/>
<gene>
    <name evidence="1" type="ORF">HGI30_11525</name>
</gene>
<evidence type="ECO:0000313" key="1">
    <source>
        <dbReference type="EMBL" id="QJC52123.1"/>
    </source>
</evidence>
<reference evidence="1 2" key="1">
    <citation type="submission" date="2020-04" db="EMBL/GenBank/DDBJ databases">
        <title>Novel Paenibacillus strain UniB2 isolated from commercial digestive syrup.</title>
        <authorList>
            <person name="Thorat V."/>
            <person name="Kirdat K."/>
            <person name="Tiwarekar B."/>
            <person name="Yadav A."/>
        </authorList>
    </citation>
    <scope>NUCLEOTIDE SEQUENCE [LARGE SCALE GENOMIC DNA]</scope>
    <source>
        <strain evidence="1 2">UniB2</strain>
    </source>
</reference>
<dbReference type="Pfam" id="PF08732">
    <property type="entry name" value="HIM1"/>
    <property type="match status" value="1"/>
</dbReference>
<dbReference type="Gene3D" id="3.40.50.720">
    <property type="entry name" value="NAD(P)-binding Rossmann-like Domain"/>
    <property type="match status" value="1"/>
</dbReference>
<dbReference type="PANTHER" id="PTHR14097">
    <property type="entry name" value="OXIDOREDUCTASE HTATIP2"/>
    <property type="match status" value="1"/>
</dbReference>
<dbReference type="KEGG" id="palr:HGI30_11525"/>
<dbReference type="RefSeq" id="WP_168907698.1">
    <property type="nucleotide sequence ID" value="NZ_CP051428.1"/>
</dbReference>
<dbReference type="Proteomes" id="UP000502136">
    <property type="component" value="Chromosome"/>
</dbReference>
<dbReference type="SUPFAM" id="SSF51735">
    <property type="entry name" value="NAD(P)-binding Rossmann-fold domains"/>
    <property type="match status" value="1"/>
</dbReference>